<feature type="non-terminal residue" evidence="1">
    <location>
        <position position="1"/>
    </location>
</feature>
<protein>
    <recommendedName>
        <fullName evidence="3">Huntingtin</fullName>
    </recommendedName>
</protein>
<feature type="non-terminal residue" evidence="1">
    <location>
        <position position="59"/>
    </location>
</feature>
<proteinExistence type="predicted"/>
<comment type="caution">
    <text evidence="1">The sequence shown here is derived from an EMBL/GenBank/DDBJ whole genome shotgun (WGS) entry which is preliminary data.</text>
</comment>
<evidence type="ECO:0000313" key="2">
    <source>
        <dbReference type="Proteomes" id="UP001529510"/>
    </source>
</evidence>
<dbReference type="PANTHER" id="PTHR28608">
    <property type="entry name" value="INTEGRATOR COMPLEX SUBUNIT 2"/>
    <property type="match status" value="1"/>
</dbReference>
<reference evidence="1 2" key="1">
    <citation type="submission" date="2024-05" db="EMBL/GenBank/DDBJ databases">
        <title>Genome sequencing and assembly of Indian major carp, Cirrhinus mrigala (Hamilton, 1822).</title>
        <authorList>
            <person name="Mohindra V."/>
            <person name="Chowdhury L.M."/>
            <person name="Lal K."/>
            <person name="Jena J.K."/>
        </authorList>
    </citation>
    <scope>NUCLEOTIDE SEQUENCE [LARGE SCALE GENOMIC DNA]</scope>
    <source>
        <strain evidence="1">CM1030</strain>
        <tissue evidence="1">Blood</tissue>
    </source>
</reference>
<sequence>DWIFRQLCETTTPLHTQLLPLIDVYINSILTPASKTNPEATNQPITEQEILNVFQGLAG</sequence>
<dbReference type="Proteomes" id="UP001529510">
    <property type="component" value="Unassembled WGS sequence"/>
</dbReference>
<accession>A0ABD0Q8Y0</accession>
<keyword evidence="2" id="KW-1185">Reference proteome</keyword>
<dbReference type="EMBL" id="JAMKFB020000010">
    <property type="protein sequence ID" value="KAL0182657.1"/>
    <property type="molecule type" value="Genomic_DNA"/>
</dbReference>
<evidence type="ECO:0000313" key="1">
    <source>
        <dbReference type="EMBL" id="KAL0182657.1"/>
    </source>
</evidence>
<organism evidence="1 2">
    <name type="scientific">Cirrhinus mrigala</name>
    <name type="common">Mrigala</name>
    <dbReference type="NCBI Taxonomy" id="683832"/>
    <lineage>
        <taxon>Eukaryota</taxon>
        <taxon>Metazoa</taxon>
        <taxon>Chordata</taxon>
        <taxon>Craniata</taxon>
        <taxon>Vertebrata</taxon>
        <taxon>Euteleostomi</taxon>
        <taxon>Actinopterygii</taxon>
        <taxon>Neopterygii</taxon>
        <taxon>Teleostei</taxon>
        <taxon>Ostariophysi</taxon>
        <taxon>Cypriniformes</taxon>
        <taxon>Cyprinidae</taxon>
        <taxon>Labeoninae</taxon>
        <taxon>Labeonini</taxon>
        <taxon>Cirrhinus</taxon>
    </lineage>
</organism>
<dbReference type="PANTHER" id="PTHR28608:SF1">
    <property type="entry name" value="INTEGRATOR COMPLEX SUBUNIT 2"/>
    <property type="match status" value="1"/>
</dbReference>
<evidence type="ECO:0008006" key="3">
    <source>
        <dbReference type="Google" id="ProtNLM"/>
    </source>
</evidence>
<dbReference type="InterPro" id="IPR029321">
    <property type="entry name" value="INTS2"/>
</dbReference>
<gene>
    <name evidence="1" type="ORF">M9458_022032</name>
</gene>
<dbReference type="AlphaFoldDB" id="A0ABD0Q8Y0"/>
<name>A0ABD0Q8Y0_CIRMR</name>
<dbReference type="Pfam" id="PF14750">
    <property type="entry name" value="INTS2"/>
    <property type="match status" value="1"/>
</dbReference>